<evidence type="ECO:0000256" key="1">
    <source>
        <dbReference type="ARBA" id="ARBA00001954"/>
    </source>
</evidence>
<dbReference type="GO" id="GO:0016706">
    <property type="term" value="F:2-oxoglutarate-dependent dioxygenase activity"/>
    <property type="evidence" value="ECO:0007669"/>
    <property type="project" value="TreeGrafter"/>
</dbReference>
<dbReference type="InterPro" id="IPR003347">
    <property type="entry name" value="JmjC_dom"/>
</dbReference>
<keyword evidence="3" id="KW-0223">Dioxygenase</keyword>
<keyword evidence="4" id="KW-0560">Oxidoreductase</keyword>
<dbReference type="Pfam" id="PF08007">
    <property type="entry name" value="JmjC_2"/>
    <property type="match status" value="1"/>
</dbReference>
<evidence type="ECO:0000313" key="8">
    <source>
        <dbReference type="Proteomes" id="UP000256774"/>
    </source>
</evidence>
<dbReference type="SMART" id="SM00558">
    <property type="entry name" value="JmjC"/>
    <property type="match status" value="1"/>
</dbReference>
<dbReference type="Pfam" id="PF20514">
    <property type="entry name" value="WHD_ROXA"/>
    <property type="match status" value="1"/>
</dbReference>
<name>A0A3E0H363_9GAMM</name>
<evidence type="ECO:0000259" key="6">
    <source>
        <dbReference type="PROSITE" id="PS51184"/>
    </source>
</evidence>
<dbReference type="Proteomes" id="UP000256774">
    <property type="component" value="Unassembled WGS sequence"/>
</dbReference>
<dbReference type="Gene3D" id="2.60.120.650">
    <property type="entry name" value="Cupin"/>
    <property type="match status" value="1"/>
</dbReference>
<sequence length="397" mass="43651">MPFLPDASDLCRRDEPLAWLGGLRASEFLRDYWQKKPLLVRGAFPALADLISFTELQQLAEEDGLESRVISGPNATGQWTLKNGPFKPITWRKQGMHDWTVLVQAVDHALPVLADLLDHFAFVPEWRIDDVMVSGAVSGGSVGPHSDQYDVFLLQGPGSRHWRLGQHVSAADALVPDQPLRLLADFQQSFEATVSTGDLLYVPPGLAHHGVAVDDCLTYSVGFRAPAVPRLLDALADQLLSLNDNEPLLADPARELCAHSASLTASDTCAMRSAMLAWIDQPDQLALAMAPSLSEAKYPDYEPEASDCSLDDLRAAIQEGIELIRDPASRWLWLPAHKQLWRNGECVDTPPAISEHLPTLLASRRLRQATLSTLPEPVLQWLADDISAGFWLAVEAI</sequence>
<comment type="cofactor">
    <cofactor evidence="1">
        <name>Fe(2+)</name>
        <dbReference type="ChEBI" id="CHEBI:29033"/>
    </cofactor>
</comment>
<evidence type="ECO:0000256" key="4">
    <source>
        <dbReference type="ARBA" id="ARBA00023002"/>
    </source>
</evidence>
<evidence type="ECO:0000256" key="2">
    <source>
        <dbReference type="ARBA" id="ARBA00022723"/>
    </source>
</evidence>
<dbReference type="AlphaFoldDB" id="A0A3E0H363"/>
<keyword evidence="7" id="KW-0689">Ribosomal protein</keyword>
<dbReference type="PANTHER" id="PTHR13096:SF8">
    <property type="entry name" value="RIBOSOMAL OXYGENASE 1"/>
    <property type="match status" value="1"/>
</dbReference>
<dbReference type="PANTHER" id="PTHR13096">
    <property type="entry name" value="MINA53 MYC INDUCED NUCLEAR ANTIGEN"/>
    <property type="match status" value="1"/>
</dbReference>
<protein>
    <submittedName>
        <fullName evidence="7">50S ribosomal protein L16 3-hydroxylase</fullName>
    </submittedName>
</protein>
<dbReference type="EMBL" id="QUNR01000004">
    <property type="protein sequence ID" value="REH36948.1"/>
    <property type="molecule type" value="Genomic_DNA"/>
</dbReference>
<keyword evidence="5" id="KW-0408">Iron</keyword>
<evidence type="ECO:0000256" key="3">
    <source>
        <dbReference type="ARBA" id="ARBA00022964"/>
    </source>
</evidence>
<dbReference type="InterPro" id="IPR046799">
    <property type="entry name" value="ROXA-like_wH"/>
</dbReference>
<reference evidence="7 8" key="1">
    <citation type="submission" date="2018-08" db="EMBL/GenBank/DDBJ databases">
        <title>Genomic Encyclopedia of Type Strains, Phase IV (KMG-IV): sequencing the most valuable type-strain genomes for metagenomic binning, comparative biology and taxonomic classification.</title>
        <authorList>
            <person name="Goeker M."/>
        </authorList>
    </citation>
    <scope>NUCLEOTIDE SEQUENCE [LARGE SCALE GENOMIC DNA]</scope>
    <source>
        <strain evidence="7 8">DSM 26022</strain>
    </source>
</reference>
<comment type="caution">
    <text evidence="7">The sequence shown here is derived from an EMBL/GenBank/DDBJ whole genome shotgun (WGS) entry which is preliminary data.</text>
</comment>
<dbReference type="GO" id="GO:0046872">
    <property type="term" value="F:metal ion binding"/>
    <property type="evidence" value="ECO:0007669"/>
    <property type="project" value="UniProtKB-KW"/>
</dbReference>
<dbReference type="OrthoDB" id="9764016at2"/>
<proteinExistence type="predicted"/>
<organism evidence="7 8">
    <name type="scientific">Paraperlucidibaca baekdonensis</name>
    <dbReference type="NCBI Taxonomy" id="748120"/>
    <lineage>
        <taxon>Bacteria</taxon>
        <taxon>Pseudomonadati</taxon>
        <taxon>Pseudomonadota</taxon>
        <taxon>Gammaproteobacteria</taxon>
        <taxon>Moraxellales</taxon>
        <taxon>Moraxellaceae</taxon>
        <taxon>Paraperlucidibaca</taxon>
    </lineage>
</organism>
<dbReference type="Gene3D" id="3.40.366.30">
    <property type="entry name" value="50S ribosomal protein L16 arginine hydroxylase, Chain A, Domain 2"/>
    <property type="match status" value="1"/>
</dbReference>
<keyword evidence="2" id="KW-0479">Metal-binding</keyword>
<dbReference type="SUPFAM" id="SSF51197">
    <property type="entry name" value="Clavaminate synthase-like"/>
    <property type="match status" value="1"/>
</dbReference>
<feature type="domain" description="JmjC" evidence="6">
    <location>
        <begin position="112"/>
        <end position="240"/>
    </location>
</feature>
<dbReference type="GO" id="GO:0005840">
    <property type="term" value="C:ribosome"/>
    <property type="evidence" value="ECO:0007669"/>
    <property type="project" value="UniProtKB-KW"/>
</dbReference>
<dbReference type="RefSeq" id="WP_116208884.1">
    <property type="nucleotide sequence ID" value="NZ_QUNR01000004.1"/>
</dbReference>
<dbReference type="PROSITE" id="PS51184">
    <property type="entry name" value="JMJC"/>
    <property type="match status" value="1"/>
</dbReference>
<dbReference type="InterPro" id="IPR039994">
    <property type="entry name" value="NO66-like"/>
</dbReference>
<gene>
    <name evidence="7" type="ORF">DFR26_2089</name>
</gene>
<evidence type="ECO:0000256" key="5">
    <source>
        <dbReference type="ARBA" id="ARBA00023004"/>
    </source>
</evidence>
<evidence type="ECO:0000313" key="7">
    <source>
        <dbReference type="EMBL" id="REH36948.1"/>
    </source>
</evidence>
<keyword evidence="8" id="KW-1185">Reference proteome</keyword>
<accession>A0A3E0H363</accession>
<keyword evidence="7" id="KW-0687">Ribonucleoprotein</keyword>